<accession>A0ACD4NV60</accession>
<gene>
    <name evidence="1" type="ORF">OXU80_10600</name>
</gene>
<reference evidence="1" key="1">
    <citation type="submission" date="2022-11" db="EMBL/GenBank/DDBJ databases">
        <title>beta-Carotene-producing bacterium, Jeongeuplla avenae sp. nov., alleviates the salt stress of Arabidopsis seedlings.</title>
        <authorList>
            <person name="Jiang L."/>
            <person name="Lee J."/>
        </authorList>
    </citation>
    <scope>NUCLEOTIDE SEQUENCE</scope>
    <source>
        <strain evidence="1">DY_R2A_6</strain>
    </source>
</reference>
<evidence type="ECO:0000313" key="2">
    <source>
        <dbReference type="Proteomes" id="UP001163223"/>
    </source>
</evidence>
<organism evidence="1 2">
    <name type="scientific">Antarcticirhabdus aurantiaca</name>
    <dbReference type="NCBI Taxonomy" id="2606717"/>
    <lineage>
        <taxon>Bacteria</taxon>
        <taxon>Pseudomonadati</taxon>
        <taxon>Pseudomonadota</taxon>
        <taxon>Alphaproteobacteria</taxon>
        <taxon>Hyphomicrobiales</taxon>
        <taxon>Aurantimonadaceae</taxon>
        <taxon>Antarcticirhabdus</taxon>
    </lineage>
</organism>
<keyword evidence="2" id="KW-1185">Reference proteome</keyword>
<dbReference type="EMBL" id="CP113520">
    <property type="protein sequence ID" value="WAJ30618.1"/>
    <property type="molecule type" value="Genomic_DNA"/>
</dbReference>
<name>A0ACD4NV60_9HYPH</name>
<evidence type="ECO:0000313" key="1">
    <source>
        <dbReference type="EMBL" id="WAJ30618.1"/>
    </source>
</evidence>
<sequence length="143" mass="15692">MSDQPATTSTEGLPPTVAEVIARIVAATTEREAEDIIYSTMLRGHERPRTVEPPRPAFAERTPTKTVALTFPFTLAGQTIETVALFPPQFADVKAVSDNEITELDMYARMAGLPVAALEAMRWPDIDAVTKAARRIAPTIERR</sequence>
<protein>
    <submittedName>
        <fullName evidence="1">Phage tail assembly protein</fullName>
    </submittedName>
</protein>
<proteinExistence type="predicted"/>
<dbReference type="Proteomes" id="UP001163223">
    <property type="component" value="Chromosome"/>
</dbReference>